<name>A0A0F9NP83_9ZZZZ</name>
<dbReference type="EMBL" id="LAZR01003877">
    <property type="protein sequence ID" value="KKN13857.1"/>
    <property type="molecule type" value="Genomic_DNA"/>
</dbReference>
<dbReference type="AlphaFoldDB" id="A0A0F9NP83"/>
<evidence type="ECO:0000313" key="1">
    <source>
        <dbReference type="EMBL" id="KKN13857.1"/>
    </source>
</evidence>
<protein>
    <submittedName>
        <fullName evidence="1">Uncharacterized protein</fullName>
    </submittedName>
</protein>
<gene>
    <name evidence="1" type="ORF">LCGC14_1002080</name>
</gene>
<comment type="caution">
    <text evidence="1">The sequence shown here is derived from an EMBL/GenBank/DDBJ whole genome shotgun (WGS) entry which is preliminary data.</text>
</comment>
<reference evidence="1" key="1">
    <citation type="journal article" date="2015" name="Nature">
        <title>Complex archaea that bridge the gap between prokaryotes and eukaryotes.</title>
        <authorList>
            <person name="Spang A."/>
            <person name="Saw J.H."/>
            <person name="Jorgensen S.L."/>
            <person name="Zaremba-Niedzwiedzka K."/>
            <person name="Martijn J."/>
            <person name="Lind A.E."/>
            <person name="van Eijk R."/>
            <person name="Schleper C."/>
            <person name="Guy L."/>
            <person name="Ettema T.J."/>
        </authorList>
    </citation>
    <scope>NUCLEOTIDE SEQUENCE</scope>
</reference>
<proteinExistence type="predicted"/>
<sequence length="109" mass="11651">MMRVARLSKVARKDTAAVTVEDLIAAPSGMHIVLDFIFFNGDAAMTIELMHGSGATWTDATGVIGAAFGANGGFVSERMNFDLPSNAALRWIRTGTGNSYITVLYHLEA</sequence>
<organism evidence="1">
    <name type="scientific">marine sediment metagenome</name>
    <dbReference type="NCBI Taxonomy" id="412755"/>
    <lineage>
        <taxon>unclassified sequences</taxon>
        <taxon>metagenomes</taxon>
        <taxon>ecological metagenomes</taxon>
    </lineage>
</organism>
<accession>A0A0F9NP83</accession>